<dbReference type="AlphaFoldDB" id="A0A177BCZ9"/>
<dbReference type="Pfam" id="PF13499">
    <property type="entry name" value="EF-hand_7"/>
    <property type="match status" value="2"/>
</dbReference>
<sequence length="149" mass="16655">MAKNINKENLLEHINIAFHLFDTSGDGFINSSAVGRLMRSIGLHPTEKHISDIIENINQNNEGSCDAKRLSELCIQYMDKLVVTKSDLLASFQMLDKEGNGLISKQDLRSSLISIGEGCKEEDIEGILHEITSDVDGYIKYKEMVDILL</sequence>
<evidence type="ECO:0000313" key="3">
    <source>
        <dbReference type="EMBL" id="OAF72178.1"/>
    </source>
</evidence>
<dbReference type="Gene3D" id="1.10.238.10">
    <property type="entry name" value="EF-hand"/>
    <property type="match status" value="1"/>
</dbReference>
<evidence type="ECO:0000256" key="1">
    <source>
        <dbReference type="ARBA" id="ARBA00022737"/>
    </source>
</evidence>
<comment type="caution">
    <text evidence="3">The sequence shown here is derived from an EMBL/GenBank/DDBJ whole genome shotgun (WGS) entry which is preliminary data.</text>
</comment>
<name>A0A177BCZ9_9BILA</name>
<evidence type="ECO:0000259" key="2">
    <source>
        <dbReference type="PROSITE" id="PS50222"/>
    </source>
</evidence>
<evidence type="ECO:0000313" key="4">
    <source>
        <dbReference type="Proteomes" id="UP000078046"/>
    </source>
</evidence>
<dbReference type="PANTHER" id="PTHR23048:SF0">
    <property type="entry name" value="CALMODULIN LIKE 3"/>
    <property type="match status" value="1"/>
</dbReference>
<dbReference type="CDD" id="cd00051">
    <property type="entry name" value="EFh"/>
    <property type="match status" value="1"/>
</dbReference>
<dbReference type="PROSITE" id="PS50222">
    <property type="entry name" value="EF_HAND_2"/>
    <property type="match status" value="2"/>
</dbReference>
<organism evidence="3 4">
    <name type="scientific">Intoshia linei</name>
    <dbReference type="NCBI Taxonomy" id="1819745"/>
    <lineage>
        <taxon>Eukaryota</taxon>
        <taxon>Metazoa</taxon>
        <taxon>Spiralia</taxon>
        <taxon>Lophotrochozoa</taxon>
        <taxon>Mesozoa</taxon>
        <taxon>Orthonectida</taxon>
        <taxon>Rhopaluridae</taxon>
        <taxon>Intoshia</taxon>
    </lineage>
</organism>
<dbReference type="InterPro" id="IPR011992">
    <property type="entry name" value="EF-hand-dom_pair"/>
</dbReference>
<dbReference type="GO" id="GO:0016460">
    <property type="term" value="C:myosin II complex"/>
    <property type="evidence" value="ECO:0007669"/>
    <property type="project" value="TreeGrafter"/>
</dbReference>
<dbReference type="PANTHER" id="PTHR23048">
    <property type="entry name" value="MYOSIN LIGHT CHAIN 1, 3"/>
    <property type="match status" value="1"/>
</dbReference>
<dbReference type="Proteomes" id="UP000078046">
    <property type="component" value="Unassembled WGS sequence"/>
</dbReference>
<dbReference type="InterPro" id="IPR002048">
    <property type="entry name" value="EF_hand_dom"/>
</dbReference>
<dbReference type="OrthoDB" id="26525at2759"/>
<reference evidence="3 4" key="1">
    <citation type="submission" date="2016-04" db="EMBL/GenBank/DDBJ databases">
        <title>The genome of Intoshia linei affirms orthonectids as highly simplified spiralians.</title>
        <authorList>
            <person name="Mikhailov K.V."/>
            <person name="Slusarev G.S."/>
            <person name="Nikitin M.A."/>
            <person name="Logacheva M.D."/>
            <person name="Penin A."/>
            <person name="Aleoshin V."/>
            <person name="Panchin Y.V."/>
        </authorList>
    </citation>
    <scope>NUCLEOTIDE SEQUENCE [LARGE SCALE GENOMIC DNA]</scope>
    <source>
        <strain evidence="3">Intl2013</strain>
        <tissue evidence="3">Whole animal</tissue>
    </source>
</reference>
<dbReference type="GO" id="GO:0005509">
    <property type="term" value="F:calcium ion binding"/>
    <property type="evidence" value="ECO:0007669"/>
    <property type="project" value="InterPro"/>
</dbReference>
<gene>
    <name evidence="3" type="ORF">A3Q56_00058</name>
</gene>
<proteinExistence type="predicted"/>
<dbReference type="EMBL" id="LWCA01000002">
    <property type="protein sequence ID" value="OAF72178.1"/>
    <property type="molecule type" value="Genomic_DNA"/>
</dbReference>
<keyword evidence="1" id="KW-0677">Repeat</keyword>
<dbReference type="InterPro" id="IPR050230">
    <property type="entry name" value="CALM/Myosin/TropC-like"/>
</dbReference>
<feature type="domain" description="EF-hand" evidence="2">
    <location>
        <begin position="83"/>
        <end position="118"/>
    </location>
</feature>
<dbReference type="SMART" id="SM00054">
    <property type="entry name" value="EFh"/>
    <property type="match status" value="2"/>
</dbReference>
<accession>A0A177BCZ9</accession>
<dbReference type="SUPFAM" id="SSF47473">
    <property type="entry name" value="EF-hand"/>
    <property type="match status" value="1"/>
</dbReference>
<protein>
    <recommendedName>
        <fullName evidence="2">EF-hand domain-containing protein</fullName>
    </recommendedName>
</protein>
<dbReference type="FunFam" id="1.10.238.10:FF:000001">
    <property type="entry name" value="Calmodulin 1"/>
    <property type="match status" value="1"/>
</dbReference>
<keyword evidence="4" id="KW-1185">Reference proteome</keyword>
<feature type="domain" description="EF-hand" evidence="2">
    <location>
        <begin position="9"/>
        <end position="44"/>
    </location>
</feature>